<dbReference type="AlphaFoldDB" id="A0A6C0INB9"/>
<dbReference type="Pfam" id="PF04947">
    <property type="entry name" value="Pox_VLTF3"/>
    <property type="match status" value="1"/>
</dbReference>
<organism evidence="2">
    <name type="scientific">viral metagenome</name>
    <dbReference type="NCBI Taxonomy" id="1070528"/>
    <lineage>
        <taxon>unclassified sequences</taxon>
        <taxon>metagenomes</taxon>
        <taxon>organismal metagenomes</taxon>
    </lineage>
</organism>
<protein>
    <submittedName>
        <fullName evidence="2">Uncharacterized protein</fullName>
    </submittedName>
</protein>
<dbReference type="EMBL" id="MN740229">
    <property type="protein sequence ID" value="QHT94688.1"/>
    <property type="molecule type" value="Genomic_DNA"/>
</dbReference>
<accession>A0A6C0INB9</accession>
<reference evidence="2" key="1">
    <citation type="journal article" date="2020" name="Nature">
        <title>Giant virus diversity and host interactions through global metagenomics.</title>
        <authorList>
            <person name="Schulz F."/>
            <person name="Roux S."/>
            <person name="Paez-Espino D."/>
            <person name="Jungbluth S."/>
            <person name="Walsh D.A."/>
            <person name="Denef V.J."/>
            <person name="McMahon K.D."/>
            <person name="Konstantinidis K.T."/>
            <person name="Eloe-Fadrosh E.A."/>
            <person name="Kyrpides N.C."/>
            <person name="Woyke T."/>
        </authorList>
    </citation>
    <scope>NUCLEOTIDE SEQUENCE</scope>
    <source>
        <strain evidence="2">GVMAG-M-3300024261-26</strain>
    </source>
</reference>
<feature type="coiled-coil region" evidence="1">
    <location>
        <begin position="56"/>
        <end position="90"/>
    </location>
</feature>
<proteinExistence type="predicted"/>
<dbReference type="GO" id="GO:0046782">
    <property type="term" value="P:regulation of viral transcription"/>
    <property type="evidence" value="ECO:0007669"/>
    <property type="project" value="InterPro"/>
</dbReference>
<sequence length="385" mass="45809">MSNKRGHHKSLSNQNLRSIDIKHSELLNKFEKIELEVIPALLSEKEILKKSVSTLNESQLEEFMKIKDRLNEIKNELKTLKQEKKKYLLDNSTHVFEYFEQKQQISNDSNTINQNTQVLNSFFKIKATNTESEDLSNDKYIQSKKSYLQYWSNVNNEIQHIQSYIIPTDICNICRKGEMIALDEEGILVCNNDQCGKFISYIIDSSKPTNKEPPNEVSYTAYIRLNHFKEILSQFQAKETTQIPDEVIQDIRDRIKKERIADMSQINYDKMREILRKLGYNKYFEHIQYINSMFGIKPPVMNEELHETLCVLFIEIQKPWAVHCPPNRTNFFNYTYTLYQLCVLLDQTQYLPYIPMMKDREKQLEQDMIWKKVCNDLDWEYFPTV</sequence>
<name>A0A6C0INB9_9ZZZZ</name>
<evidence type="ECO:0000313" key="2">
    <source>
        <dbReference type="EMBL" id="QHT94688.1"/>
    </source>
</evidence>
<dbReference type="InterPro" id="IPR007031">
    <property type="entry name" value="Poxvirus_VLTF3"/>
</dbReference>
<evidence type="ECO:0000256" key="1">
    <source>
        <dbReference type="SAM" id="Coils"/>
    </source>
</evidence>
<keyword evidence="1" id="KW-0175">Coiled coil</keyword>